<dbReference type="GO" id="GO:0005829">
    <property type="term" value="C:cytosol"/>
    <property type="evidence" value="ECO:0007669"/>
    <property type="project" value="TreeGrafter"/>
</dbReference>
<name>A0A933L2G7_9HYPH</name>
<dbReference type="InterPro" id="IPR050397">
    <property type="entry name" value="Env_Response_Regulators"/>
</dbReference>
<keyword evidence="3" id="KW-0804">Transcription</keyword>
<dbReference type="GO" id="GO:0003700">
    <property type="term" value="F:DNA-binding transcription factor activity"/>
    <property type="evidence" value="ECO:0007669"/>
    <property type="project" value="TreeGrafter"/>
</dbReference>
<dbReference type="Gene3D" id="2.60.120.10">
    <property type="entry name" value="Jelly Rolls"/>
    <property type="match status" value="1"/>
</dbReference>
<evidence type="ECO:0000259" key="5">
    <source>
        <dbReference type="PROSITE" id="PS51063"/>
    </source>
</evidence>
<keyword evidence="2" id="KW-0238">DNA-binding</keyword>
<dbReference type="SUPFAM" id="SSF51206">
    <property type="entry name" value="cAMP-binding domain-like"/>
    <property type="match status" value="1"/>
</dbReference>
<dbReference type="CDD" id="cd00038">
    <property type="entry name" value="CAP_ED"/>
    <property type="match status" value="1"/>
</dbReference>
<dbReference type="Proteomes" id="UP000782610">
    <property type="component" value="Unassembled WGS sequence"/>
</dbReference>
<dbReference type="SMART" id="SM00100">
    <property type="entry name" value="cNMP"/>
    <property type="match status" value="1"/>
</dbReference>
<dbReference type="CDD" id="cd00092">
    <property type="entry name" value="HTH_CRP"/>
    <property type="match status" value="1"/>
</dbReference>
<dbReference type="PRINTS" id="PR00034">
    <property type="entry name" value="HTHCRP"/>
</dbReference>
<accession>A0A933L2G7</accession>
<reference evidence="6" key="1">
    <citation type="submission" date="2020-07" db="EMBL/GenBank/DDBJ databases">
        <title>Huge and variable diversity of episymbiotic CPR bacteria and DPANN archaea in groundwater ecosystems.</title>
        <authorList>
            <person name="He C.Y."/>
            <person name="Keren R."/>
            <person name="Whittaker M."/>
            <person name="Farag I.F."/>
            <person name="Doudna J."/>
            <person name="Cate J.H.D."/>
            <person name="Banfield J.F."/>
        </authorList>
    </citation>
    <scope>NUCLEOTIDE SEQUENCE</scope>
    <source>
        <strain evidence="6">NC_groundwater_1586_Pr3_B-0.1um_66_15</strain>
    </source>
</reference>
<dbReference type="InterPro" id="IPR014710">
    <property type="entry name" value="RmlC-like_jellyroll"/>
</dbReference>
<dbReference type="InterPro" id="IPR036390">
    <property type="entry name" value="WH_DNA-bd_sf"/>
</dbReference>
<evidence type="ECO:0000259" key="4">
    <source>
        <dbReference type="PROSITE" id="PS50042"/>
    </source>
</evidence>
<gene>
    <name evidence="6" type="ORF">HY834_11425</name>
</gene>
<dbReference type="InterPro" id="IPR012318">
    <property type="entry name" value="HTH_CRP"/>
</dbReference>
<dbReference type="SMART" id="SM00419">
    <property type="entry name" value="HTH_CRP"/>
    <property type="match status" value="1"/>
</dbReference>
<proteinExistence type="predicted"/>
<evidence type="ECO:0000313" key="7">
    <source>
        <dbReference type="Proteomes" id="UP000782610"/>
    </source>
</evidence>
<dbReference type="PROSITE" id="PS51063">
    <property type="entry name" value="HTH_CRP_2"/>
    <property type="match status" value="1"/>
</dbReference>
<sequence length="218" mass="23826">MSAASLDDVLKTATSRRYPAGTSVFEQGQLADQFFVLLFGRLRVTQVTSEGQQLTIRMVNPGDLFGIAKALRRTDYPGTATAVTESVALSWPMAEWSGLLERHPALAVNAMQTMGSRLLEAQTRLRELSTEEVERRVAHAVLRLANQAGSKEKNGVRIDFPISKQDIAEMTGTTLHTVSRILTAWEAAGLIEGGRQKLLIVDAHQLLLIGDGLKPGYL</sequence>
<dbReference type="GO" id="GO:0003677">
    <property type="term" value="F:DNA binding"/>
    <property type="evidence" value="ECO:0007669"/>
    <property type="project" value="UniProtKB-KW"/>
</dbReference>
<dbReference type="PANTHER" id="PTHR24567">
    <property type="entry name" value="CRP FAMILY TRANSCRIPTIONAL REGULATORY PROTEIN"/>
    <property type="match status" value="1"/>
</dbReference>
<evidence type="ECO:0000256" key="3">
    <source>
        <dbReference type="ARBA" id="ARBA00023163"/>
    </source>
</evidence>
<feature type="domain" description="Cyclic nucleotide-binding" evidence="4">
    <location>
        <begin position="1"/>
        <end position="86"/>
    </location>
</feature>
<dbReference type="Pfam" id="PF00027">
    <property type="entry name" value="cNMP_binding"/>
    <property type="match status" value="1"/>
</dbReference>
<evidence type="ECO:0000313" key="6">
    <source>
        <dbReference type="EMBL" id="MBI4922351.1"/>
    </source>
</evidence>
<keyword evidence="1" id="KW-0805">Transcription regulation</keyword>
<dbReference type="InterPro" id="IPR018490">
    <property type="entry name" value="cNMP-bd_dom_sf"/>
</dbReference>
<dbReference type="SUPFAM" id="SSF46785">
    <property type="entry name" value="Winged helix' DNA-binding domain"/>
    <property type="match status" value="1"/>
</dbReference>
<dbReference type="EMBL" id="JACRAF010000030">
    <property type="protein sequence ID" value="MBI4922351.1"/>
    <property type="molecule type" value="Genomic_DNA"/>
</dbReference>
<dbReference type="Gene3D" id="1.10.10.10">
    <property type="entry name" value="Winged helix-like DNA-binding domain superfamily/Winged helix DNA-binding domain"/>
    <property type="match status" value="1"/>
</dbReference>
<dbReference type="Pfam" id="PF13545">
    <property type="entry name" value="HTH_Crp_2"/>
    <property type="match status" value="1"/>
</dbReference>
<evidence type="ECO:0000256" key="1">
    <source>
        <dbReference type="ARBA" id="ARBA00023015"/>
    </source>
</evidence>
<evidence type="ECO:0000256" key="2">
    <source>
        <dbReference type="ARBA" id="ARBA00023125"/>
    </source>
</evidence>
<feature type="domain" description="HTH crp-type" evidence="5">
    <location>
        <begin position="131"/>
        <end position="204"/>
    </location>
</feature>
<dbReference type="AlphaFoldDB" id="A0A933L2G7"/>
<protein>
    <submittedName>
        <fullName evidence="6">Crp/Fnr family transcriptional regulator</fullName>
    </submittedName>
</protein>
<dbReference type="PROSITE" id="PS50042">
    <property type="entry name" value="CNMP_BINDING_3"/>
    <property type="match status" value="1"/>
</dbReference>
<dbReference type="InterPro" id="IPR000595">
    <property type="entry name" value="cNMP-bd_dom"/>
</dbReference>
<organism evidence="6 7">
    <name type="scientific">Devosia nanyangense</name>
    <dbReference type="NCBI Taxonomy" id="1228055"/>
    <lineage>
        <taxon>Bacteria</taxon>
        <taxon>Pseudomonadati</taxon>
        <taxon>Pseudomonadota</taxon>
        <taxon>Alphaproteobacteria</taxon>
        <taxon>Hyphomicrobiales</taxon>
        <taxon>Devosiaceae</taxon>
        <taxon>Devosia</taxon>
    </lineage>
</organism>
<comment type="caution">
    <text evidence="6">The sequence shown here is derived from an EMBL/GenBank/DDBJ whole genome shotgun (WGS) entry which is preliminary data.</text>
</comment>
<dbReference type="PANTHER" id="PTHR24567:SF28">
    <property type="entry name" value="LISTERIOLYSIN REGULATORY PROTEIN"/>
    <property type="match status" value="1"/>
</dbReference>
<dbReference type="InterPro" id="IPR036388">
    <property type="entry name" value="WH-like_DNA-bd_sf"/>
</dbReference>